<name>A0A9X2IDH7_9GAMM</name>
<evidence type="ECO:0000256" key="1">
    <source>
        <dbReference type="ARBA" id="ARBA00004196"/>
    </source>
</evidence>
<dbReference type="SUPFAM" id="SSF53850">
    <property type="entry name" value="Periplasmic binding protein-like II"/>
    <property type="match status" value="1"/>
</dbReference>
<feature type="domain" description="Solute-binding protein family 3/N-terminal" evidence="6">
    <location>
        <begin position="24"/>
        <end position="248"/>
    </location>
</feature>
<organism evidence="7 8">
    <name type="scientific">Legionella maioricensis</name>
    <dbReference type="NCBI Taxonomy" id="2896528"/>
    <lineage>
        <taxon>Bacteria</taxon>
        <taxon>Pseudomonadati</taxon>
        <taxon>Pseudomonadota</taxon>
        <taxon>Gammaproteobacteria</taxon>
        <taxon>Legionellales</taxon>
        <taxon>Legionellaceae</taxon>
        <taxon>Legionella</taxon>
    </lineage>
</organism>
<dbReference type="PANTHER" id="PTHR35936">
    <property type="entry name" value="MEMBRANE-BOUND LYTIC MUREIN TRANSGLYCOSYLASE F"/>
    <property type="match status" value="1"/>
</dbReference>
<proteinExistence type="inferred from homology"/>
<protein>
    <submittedName>
        <fullName evidence="7">Transporter substrate-binding domain-containing protein</fullName>
    </submittedName>
</protein>
<dbReference type="AlphaFoldDB" id="A0A9X2IDH7"/>
<evidence type="ECO:0000256" key="2">
    <source>
        <dbReference type="ARBA" id="ARBA00010333"/>
    </source>
</evidence>
<evidence type="ECO:0000259" key="6">
    <source>
        <dbReference type="SMART" id="SM00062"/>
    </source>
</evidence>
<dbReference type="Pfam" id="PF00497">
    <property type="entry name" value="SBP_bac_3"/>
    <property type="match status" value="1"/>
</dbReference>
<evidence type="ECO:0000256" key="5">
    <source>
        <dbReference type="SAM" id="SignalP"/>
    </source>
</evidence>
<dbReference type="PANTHER" id="PTHR35936:SF37">
    <property type="entry name" value="AMINO ACID ABC TRANSPORTER SUBSTRATE-BINDING PROTEIN"/>
    <property type="match status" value="1"/>
</dbReference>
<dbReference type="Proteomes" id="UP001139721">
    <property type="component" value="Unassembled WGS sequence"/>
</dbReference>
<dbReference type="RefSeq" id="WP_250424374.1">
    <property type="nucleotide sequence ID" value="NZ_JAJKBJ010000029.1"/>
</dbReference>
<evidence type="ECO:0000256" key="3">
    <source>
        <dbReference type="ARBA" id="ARBA00022729"/>
    </source>
</evidence>
<dbReference type="InterPro" id="IPR001638">
    <property type="entry name" value="Solute-binding_3/MltF_N"/>
</dbReference>
<accession>A0A9X2IDH7</accession>
<dbReference type="InterPro" id="IPR018313">
    <property type="entry name" value="SBP_3_CS"/>
</dbReference>
<comment type="caution">
    <text evidence="7">The sequence shown here is derived from an EMBL/GenBank/DDBJ whole genome shotgun (WGS) entry which is preliminary data.</text>
</comment>
<feature type="signal peptide" evidence="5">
    <location>
        <begin position="1"/>
        <end position="20"/>
    </location>
</feature>
<dbReference type="SMART" id="SM00062">
    <property type="entry name" value="PBPb"/>
    <property type="match status" value="1"/>
</dbReference>
<keyword evidence="8" id="KW-1185">Reference proteome</keyword>
<comment type="similarity">
    <text evidence="2 4">Belongs to the bacterial solute-binding protein 3 family.</text>
</comment>
<keyword evidence="3 5" id="KW-0732">Signal</keyword>
<dbReference type="Gene3D" id="3.40.190.10">
    <property type="entry name" value="Periplasmic binding protein-like II"/>
    <property type="match status" value="2"/>
</dbReference>
<evidence type="ECO:0000256" key="4">
    <source>
        <dbReference type="RuleBase" id="RU003744"/>
    </source>
</evidence>
<comment type="subcellular location">
    <subcellularLocation>
        <location evidence="1">Cell envelope</location>
    </subcellularLocation>
</comment>
<evidence type="ECO:0000313" key="7">
    <source>
        <dbReference type="EMBL" id="MCL9685537.1"/>
    </source>
</evidence>
<reference evidence="7" key="1">
    <citation type="submission" date="2021-11" db="EMBL/GenBank/DDBJ databases">
        <title>Legionella maioricencis sp. nov., a new species isolated from hot water samples in Mallorca.</title>
        <authorList>
            <person name="Crespi S."/>
            <person name="Drasar V."/>
            <person name="Salva-Serra F."/>
            <person name="Jaen-Luchoro D."/>
            <person name="Pineiro-Iglesias B."/>
            <person name="Aliaga F."/>
            <person name="Fernandez-Juarez V."/>
            <person name="Coll G."/>
            <person name="Moore E.R.B."/>
            <person name="Bennasar-Figueras A."/>
        </authorList>
    </citation>
    <scope>NUCLEOTIDE SEQUENCE</scope>
    <source>
        <strain evidence="7">HCPI-6</strain>
    </source>
</reference>
<evidence type="ECO:0000313" key="8">
    <source>
        <dbReference type="Proteomes" id="UP001139721"/>
    </source>
</evidence>
<feature type="chain" id="PRO_5040719132" evidence="5">
    <location>
        <begin position="21"/>
        <end position="249"/>
    </location>
</feature>
<dbReference type="CDD" id="cd13622">
    <property type="entry name" value="PBP2_Arg_3"/>
    <property type="match status" value="1"/>
</dbReference>
<dbReference type="EMBL" id="JAJKBJ010000029">
    <property type="protein sequence ID" value="MCL9685537.1"/>
    <property type="molecule type" value="Genomic_DNA"/>
</dbReference>
<gene>
    <name evidence="7" type="ORF">LOX96_15645</name>
</gene>
<dbReference type="PROSITE" id="PS01039">
    <property type="entry name" value="SBP_BACTERIAL_3"/>
    <property type="match status" value="1"/>
</dbReference>
<sequence>MNFIRRLLLTFICIISALHADNNSLKIGIDGFLPPFAMQGTNNENYGFDIEMMNSLCKIMKRKCEFRTMKFAQLLSAVENRQVDVALSYITITPERSKRVNFSTPYLLSYSRFLAPYPRTGVKPPFSLELLKNKKIGVVAGTIFAEQIKDMGIKNPVLKEYDTNELLLEGLGKNEVDFVLVDNPAAIYWEANSSGKFYAIGPSFVYGYGVGIAVNASDRGLLNAINDALIQYQNSSDFKNNYDKFIMQF</sequence>
<dbReference type="GO" id="GO:0030313">
    <property type="term" value="C:cell envelope"/>
    <property type="evidence" value="ECO:0007669"/>
    <property type="project" value="UniProtKB-SubCell"/>
</dbReference>